<feature type="region of interest" description="Disordered" evidence="1">
    <location>
        <begin position="1"/>
        <end position="68"/>
    </location>
</feature>
<organism evidence="3 4">
    <name type="scientific">Actinophytocola xinjiangensis</name>
    <dbReference type="NCBI Taxonomy" id="485602"/>
    <lineage>
        <taxon>Bacteria</taxon>
        <taxon>Bacillati</taxon>
        <taxon>Actinomycetota</taxon>
        <taxon>Actinomycetes</taxon>
        <taxon>Pseudonocardiales</taxon>
        <taxon>Pseudonocardiaceae</taxon>
    </lineage>
</organism>
<evidence type="ECO:0000313" key="3">
    <source>
        <dbReference type="EMBL" id="OLF12249.1"/>
    </source>
</evidence>
<dbReference type="AlphaFoldDB" id="A0A7Z1AYV9"/>
<keyword evidence="4" id="KW-1185">Reference proteome</keyword>
<dbReference type="RefSeq" id="WP_075132441.1">
    <property type="nucleotide sequence ID" value="NZ_MSIF01000003.1"/>
</dbReference>
<dbReference type="OrthoDB" id="3699918at2"/>
<keyword evidence="2" id="KW-1133">Transmembrane helix</keyword>
<accession>A0A7Z1AYV9</accession>
<sequence>MTYPPQQPGPAGQDPYGRPPQQPHQPQQPYGQQPPPYGGQPQQPYGGGSSYQGLGSFGPAGPPQGPPARGNNRLVITIVLIAVLVLGGGGATFFILNKDDTASATNKPEDVRDAYMTAYETKSFDDVVGNACSGYKSEYGTDTSTLENELSPFTIEAKADGEPEVSGNRARANINLELSGNGKEQTARIYIDIVQEGSEWKFCGEGEVKGG</sequence>
<keyword evidence="2" id="KW-0812">Transmembrane</keyword>
<gene>
    <name evidence="3" type="ORF">BLA60_09675</name>
</gene>
<reference evidence="3 4" key="1">
    <citation type="submission" date="2016-12" db="EMBL/GenBank/DDBJ databases">
        <title>The draft genome sequence of Actinophytocola xinjiangensis.</title>
        <authorList>
            <person name="Wang W."/>
            <person name="Yuan L."/>
        </authorList>
    </citation>
    <scope>NUCLEOTIDE SEQUENCE [LARGE SCALE GENOMIC DNA]</scope>
    <source>
        <strain evidence="3 4">CGMCC 4.4663</strain>
    </source>
</reference>
<proteinExistence type="predicted"/>
<keyword evidence="2" id="KW-0472">Membrane</keyword>
<protein>
    <recommendedName>
        <fullName evidence="5">DUF4878 domain-containing protein</fullName>
    </recommendedName>
</protein>
<comment type="caution">
    <text evidence="3">The sequence shown here is derived from an EMBL/GenBank/DDBJ whole genome shotgun (WGS) entry which is preliminary data.</text>
</comment>
<dbReference type="SUPFAM" id="SSF81995">
    <property type="entry name" value="beta-sandwich domain of Sec23/24"/>
    <property type="match status" value="1"/>
</dbReference>
<name>A0A7Z1AYV9_9PSEU</name>
<evidence type="ECO:0000313" key="4">
    <source>
        <dbReference type="Proteomes" id="UP000185696"/>
    </source>
</evidence>
<feature type="compositionally biased region" description="Gly residues" evidence="1">
    <location>
        <begin position="45"/>
        <end position="58"/>
    </location>
</feature>
<evidence type="ECO:0000256" key="2">
    <source>
        <dbReference type="SAM" id="Phobius"/>
    </source>
</evidence>
<dbReference type="Proteomes" id="UP000185696">
    <property type="component" value="Unassembled WGS sequence"/>
</dbReference>
<evidence type="ECO:0008006" key="5">
    <source>
        <dbReference type="Google" id="ProtNLM"/>
    </source>
</evidence>
<feature type="transmembrane region" description="Helical" evidence="2">
    <location>
        <begin position="74"/>
        <end position="96"/>
    </location>
</feature>
<dbReference type="EMBL" id="MSIF01000003">
    <property type="protein sequence ID" value="OLF12249.1"/>
    <property type="molecule type" value="Genomic_DNA"/>
</dbReference>
<evidence type="ECO:0000256" key="1">
    <source>
        <dbReference type="SAM" id="MobiDB-lite"/>
    </source>
</evidence>